<organism evidence="1">
    <name type="scientific">hydrothermal vent metagenome</name>
    <dbReference type="NCBI Taxonomy" id="652676"/>
    <lineage>
        <taxon>unclassified sequences</taxon>
        <taxon>metagenomes</taxon>
        <taxon>ecological metagenomes</taxon>
    </lineage>
</organism>
<feature type="non-terminal residue" evidence="1">
    <location>
        <position position="1"/>
    </location>
</feature>
<dbReference type="EMBL" id="UOFQ01000014">
    <property type="protein sequence ID" value="VAW85026.1"/>
    <property type="molecule type" value="Genomic_DNA"/>
</dbReference>
<sequence length="375" mass="38905">EETRVKGDAFATQVDLAATAADASVSTMAGPAIRNAIVAVFRRLTHTTATELNDDAYKTGEQGDPQFESGTIAHSDGVVTITDGVIDGVTINLSVQLPDNESTVSSSLTAVISSATLRSASTDITINSGAINATLVTPYFIDYVAVDTGTADQPDVSGGSINLNAELTQKQDDLGAELASPVTFAGTLSTTLVNAVKDETTGELSWLTPATLTMTGNISDTDGNSFDASLVANVSNADSFTPVTGPGSDSDIVLEDTDNWLVGTIGLSFELQLDGLPKASINITGDRTAFETGTATVTIVYGVRIIVIAGAFTDEASTGSVTITNQDNVIMNIVNADFNALTGDLEYNGQTYGSIDTLENGLTKITYTDGSFETF</sequence>
<dbReference type="AlphaFoldDB" id="A0A3B0ZWP7"/>
<name>A0A3B0ZWP7_9ZZZZ</name>
<gene>
    <name evidence="1" type="ORF">MNBD_GAMMA17-838</name>
</gene>
<accession>A0A3B0ZWP7</accession>
<reference evidence="1" key="1">
    <citation type="submission" date="2018-06" db="EMBL/GenBank/DDBJ databases">
        <authorList>
            <person name="Zhirakovskaya E."/>
        </authorList>
    </citation>
    <scope>NUCLEOTIDE SEQUENCE</scope>
</reference>
<protein>
    <submittedName>
        <fullName evidence="1">Uncharacterized protein</fullName>
    </submittedName>
</protein>
<proteinExistence type="predicted"/>
<evidence type="ECO:0000313" key="1">
    <source>
        <dbReference type="EMBL" id="VAW85026.1"/>
    </source>
</evidence>